<dbReference type="EMBL" id="PGOL01000803">
    <property type="protein sequence ID" value="PKI64549.1"/>
    <property type="molecule type" value="Genomic_DNA"/>
</dbReference>
<sequence length="169" mass="19369">MHRGLAMKSTFWRAVKSTTVTGHENIVAEMKALDSEVADQFEGIGVMKFYHAFIDEWSKCDVIDNNIYECFNNFILLARSKLIIDMLEDIRVTMMSRIVEKRDKYLASTDEICPRVRNVLEENKLGFRFCDPTHGGDFNFKAREGDHADNASQVGQNMSNPVIIDHTMV</sequence>
<dbReference type="PANTHER" id="PTHR31973">
    <property type="entry name" value="POLYPROTEIN, PUTATIVE-RELATED"/>
    <property type="match status" value="1"/>
</dbReference>
<dbReference type="PANTHER" id="PTHR31973:SF187">
    <property type="entry name" value="MUTATOR TRANSPOSASE MUDRA PROTEIN"/>
    <property type="match status" value="1"/>
</dbReference>
<organism evidence="1 2">
    <name type="scientific">Punica granatum</name>
    <name type="common">Pomegranate</name>
    <dbReference type="NCBI Taxonomy" id="22663"/>
    <lineage>
        <taxon>Eukaryota</taxon>
        <taxon>Viridiplantae</taxon>
        <taxon>Streptophyta</taxon>
        <taxon>Embryophyta</taxon>
        <taxon>Tracheophyta</taxon>
        <taxon>Spermatophyta</taxon>
        <taxon>Magnoliopsida</taxon>
        <taxon>eudicotyledons</taxon>
        <taxon>Gunneridae</taxon>
        <taxon>Pentapetalae</taxon>
        <taxon>rosids</taxon>
        <taxon>malvids</taxon>
        <taxon>Myrtales</taxon>
        <taxon>Lythraceae</taxon>
        <taxon>Punica</taxon>
    </lineage>
</organism>
<keyword evidence="2" id="KW-1185">Reference proteome</keyword>
<evidence type="ECO:0000313" key="2">
    <source>
        <dbReference type="Proteomes" id="UP000233551"/>
    </source>
</evidence>
<comment type="caution">
    <text evidence="1">The sequence shown here is derived from an EMBL/GenBank/DDBJ whole genome shotgun (WGS) entry which is preliminary data.</text>
</comment>
<evidence type="ECO:0000313" key="1">
    <source>
        <dbReference type="EMBL" id="PKI64549.1"/>
    </source>
</evidence>
<dbReference type="Proteomes" id="UP000233551">
    <property type="component" value="Unassembled WGS sequence"/>
</dbReference>
<gene>
    <name evidence="1" type="ORF">CRG98_014981</name>
</gene>
<name>A0A2I0K7L7_PUNGR</name>
<protein>
    <submittedName>
        <fullName evidence="1">Uncharacterized protein</fullName>
    </submittedName>
</protein>
<accession>A0A2I0K7L7</accession>
<reference evidence="1 2" key="1">
    <citation type="submission" date="2017-11" db="EMBL/GenBank/DDBJ databases">
        <title>De-novo sequencing of pomegranate (Punica granatum L.) genome.</title>
        <authorList>
            <person name="Akparov Z."/>
            <person name="Amiraslanov A."/>
            <person name="Hajiyeva S."/>
            <person name="Abbasov M."/>
            <person name="Kaur K."/>
            <person name="Hamwieh A."/>
            <person name="Solovyev V."/>
            <person name="Salamov A."/>
            <person name="Braich B."/>
            <person name="Kosarev P."/>
            <person name="Mahmoud A."/>
            <person name="Hajiyev E."/>
            <person name="Babayeva S."/>
            <person name="Izzatullayeva V."/>
            <person name="Mammadov A."/>
            <person name="Mammadov A."/>
            <person name="Sharifova S."/>
            <person name="Ojaghi J."/>
            <person name="Eynullazada K."/>
            <person name="Bayramov B."/>
            <person name="Abdulazimova A."/>
            <person name="Shahmuradov I."/>
        </authorList>
    </citation>
    <scope>NUCLEOTIDE SEQUENCE [LARGE SCALE GENOMIC DNA]</scope>
    <source>
        <strain evidence="2">cv. AG2017</strain>
        <tissue evidence="1">Leaf</tissue>
    </source>
</reference>
<proteinExistence type="predicted"/>
<dbReference type="AlphaFoldDB" id="A0A2I0K7L7"/>